<accession>A0A9W6MV16</accession>
<evidence type="ECO:0000259" key="1">
    <source>
        <dbReference type="Pfam" id="PF04248"/>
    </source>
</evidence>
<reference evidence="2" key="1">
    <citation type="journal article" date="2014" name="Int. J. Syst. Evol. Microbiol.">
        <title>Complete genome sequence of Corynebacterium casei LMG S-19264T (=DSM 44701T), isolated from a smear-ripened cheese.</title>
        <authorList>
            <consortium name="US DOE Joint Genome Institute (JGI-PGF)"/>
            <person name="Walter F."/>
            <person name="Albersmeier A."/>
            <person name="Kalinowski J."/>
            <person name="Ruckert C."/>
        </authorList>
    </citation>
    <scope>NUCLEOTIDE SEQUENCE</scope>
    <source>
        <strain evidence="2">VKM B-2347</strain>
    </source>
</reference>
<feature type="domain" description="DUF427" evidence="1">
    <location>
        <begin position="2"/>
        <end position="85"/>
    </location>
</feature>
<evidence type="ECO:0000313" key="2">
    <source>
        <dbReference type="EMBL" id="GLK67468.1"/>
    </source>
</evidence>
<proteinExistence type="predicted"/>
<dbReference type="InterPro" id="IPR007361">
    <property type="entry name" value="DUF427"/>
</dbReference>
<sequence>MLADTRNALSLKEASYPPVQYVPRADVDMALLQRTDHSTYCPFKGDCSYFSIPSGGDRAVNAVWSYEAPYDAVAAIKGHLAFYPDRVEITEEPIG</sequence>
<gene>
    <name evidence="2" type="ORF">GCM10008179_11060</name>
</gene>
<dbReference type="PANTHER" id="PTHR34310:SF9">
    <property type="entry name" value="BLR5716 PROTEIN"/>
    <property type="match status" value="1"/>
</dbReference>
<keyword evidence="3" id="KW-1185">Reference proteome</keyword>
<dbReference type="InterPro" id="IPR038694">
    <property type="entry name" value="DUF427_sf"/>
</dbReference>
<dbReference type="Proteomes" id="UP001143372">
    <property type="component" value="Unassembled WGS sequence"/>
</dbReference>
<dbReference type="EMBL" id="BSFI01000006">
    <property type="protein sequence ID" value="GLK67468.1"/>
    <property type="molecule type" value="Genomic_DNA"/>
</dbReference>
<organism evidence="2 3">
    <name type="scientific">Hansschlegelia plantiphila</name>
    <dbReference type="NCBI Taxonomy" id="374655"/>
    <lineage>
        <taxon>Bacteria</taxon>
        <taxon>Pseudomonadati</taxon>
        <taxon>Pseudomonadota</taxon>
        <taxon>Alphaproteobacteria</taxon>
        <taxon>Hyphomicrobiales</taxon>
        <taxon>Methylopilaceae</taxon>
        <taxon>Hansschlegelia</taxon>
    </lineage>
</organism>
<comment type="caution">
    <text evidence="2">The sequence shown here is derived from an EMBL/GenBank/DDBJ whole genome shotgun (WGS) entry which is preliminary data.</text>
</comment>
<dbReference type="Pfam" id="PF04248">
    <property type="entry name" value="NTP_transf_9"/>
    <property type="match status" value="1"/>
</dbReference>
<reference evidence="2" key="2">
    <citation type="submission" date="2023-01" db="EMBL/GenBank/DDBJ databases">
        <authorList>
            <person name="Sun Q."/>
            <person name="Evtushenko L."/>
        </authorList>
    </citation>
    <scope>NUCLEOTIDE SEQUENCE</scope>
    <source>
        <strain evidence="2">VKM B-2347</strain>
    </source>
</reference>
<dbReference type="AlphaFoldDB" id="A0A9W6MV16"/>
<dbReference type="Gene3D" id="2.170.150.40">
    <property type="entry name" value="Domain of unknown function (DUF427)"/>
    <property type="match status" value="1"/>
</dbReference>
<name>A0A9W6MV16_9HYPH</name>
<protein>
    <recommendedName>
        <fullName evidence="1">DUF427 domain-containing protein</fullName>
    </recommendedName>
</protein>
<dbReference type="PANTHER" id="PTHR34310">
    <property type="entry name" value="DUF427 DOMAIN PROTEIN (AFU_ORTHOLOGUE AFUA_3G02220)"/>
    <property type="match status" value="1"/>
</dbReference>
<evidence type="ECO:0000313" key="3">
    <source>
        <dbReference type="Proteomes" id="UP001143372"/>
    </source>
</evidence>